<feature type="non-terminal residue" evidence="1">
    <location>
        <position position="1"/>
    </location>
</feature>
<dbReference type="STRING" id="933852.A0A0C3AJX2"/>
<sequence length="73" mass="8160">ESLHARYTGTGYADLTKWEWATRQHRDTLSSMLGPPTLTIYLAGADDESIEKIGLKTAEKMLQPCGIPPQRQD</sequence>
<evidence type="ECO:0000313" key="1">
    <source>
        <dbReference type="EMBL" id="KIM24905.1"/>
    </source>
</evidence>
<dbReference type="InterPro" id="IPR009846">
    <property type="entry name" value="SF3b5/RDS3-10"/>
</dbReference>
<dbReference type="HOGENOM" id="CLU_138804_3_1_1"/>
<dbReference type="GO" id="GO:0005686">
    <property type="term" value="C:U2 snRNP"/>
    <property type="evidence" value="ECO:0007669"/>
    <property type="project" value="TreeGrafter"/>
</dbReference>
<dbReference type="PANTHER" id="PTHR20978:SF0">
    <property type="entry name" value="SPLICING FACTOR 3B SUBUNIT 5"/>
    <property type="match status" value="1"/>
</dbReference>
<gene>
    <name evidence="1" type="ORF">M408DRAFT_75190</name>
</gene>
<keyword evidence="2" id="KW-1185">Reference proteome</keyword>
<dbReference type="EMBL" id="KN824319">
    <property type="protein sequence ID" value="KIM24905.1"/>
    <property type="molecule type" value="Genomic_DNA"/>
</dbReference>
<protein>
    <submittedName>
        <fullName evidence="1">Uncharacterized protein</fullName>
    </submittedName>
</protein>
<dbReference type="Proteomes" id="UP000054097">
    <property type="component" value="Unassembled WGS sequence"/>
</dbReference>
<dbReference type="PANTHER" id="PTHR20978">
    <property type="entry name" value="SPLICING FACTOR 3B SUBUNIT 5"/>
    <property type="match status" value="1"/>
</dbReference>
<reference evidence="2" key="2">
    <citation type="submission" date="2015-01" db="EMBL/GenBank/DDBJ databases">
        <title>Evolutionary Origins and Diversification of the Mycorrhizal Mutualists.</title>
        <authorList>
            <consortium name="DOE Joint Genome Institute"/>
            <consortium name="Mycorrhizal Genomics Consortium"/>
            <person name="Kohler A."/>
            <person name="Kuo A."/>
            <person name="Nagy L.G."/>
            <person name="Floudas D."/>
            <person name="Copeland A."/>
            <person name="Barry K.W."/>
            <person name="Cichocki N."/>
            <person name="Veneault-Fourrey C."/>
            <person name="LaButti K."/>
            <person name="Lindquist E.A."/>
            <person name="Lipzen A."/>
            <person name="Lundell T."/>
            <person name="Morin E."/>
            <person name="Murat C."/>
            <person name="Riley R."/>
            <person name="Ohm R."/>
            <person name="Sun H."/>
            <person name="Tunlid A."/>
            <person name="Henrissat B."/>
            <person name="Grigoriev I.V."/>
            <person name="Hibbett D.S."/>
            <person name="Martin F."/>
        </authorList>
    </citation>
    <scope>NUCLEOTIDE SEQUENCE [LARGE SCALE GENOMIC DNA]</scope>
    <source>
        <strain evidence="2">MAFF 305830</strain>
    </source>
</reference>
<organism evidence="1 2">
    <name type="scientific">Serendipita vermifera MAFF 305830</name>
    <dbReference type="NCBI Taxonomy" id="933852"/>
    <lineage>
        <taxon>Eukaryota</taxon>
        <taxon>Fungi</taxon>
        <taxon>Dikarya</taxon>
        <taxon>Basidiomycota</taxon>
        <taxon>Agaricomycotina</taxon>
        <taxon>Agaricomycetes</taxon>
        <taxon>Sebacinales</taxon>
        <taxon>Serendipitaceae</taxon>
        <taxon>Serendipita</taxon>
    </lineage>
</organism>
<proteinExistence type="predicted"/>
<dbReference type="Pfam" id="PF07189">
    <property type="entry name" value="SF3b10"/>
    <property type="match status" value="1"/>
</dbReference>
<dbReference type="AlphaFoldDB" id="A0A0C3AJX2"/>
<accession>A0A0C3AJX2</accession>
<name>A0A0C3AJX2_SERVB</name>
<dbReference type="GO" id="GO:0000398">
    <property type="term" value="P:mRNA splicing, via spliceosome"/>
    <property type="evidence" value="ECO:0007669"/>
    <property type="project" value="TreeGrafter"/>
</dbReference>
<reference evidence="1 2" key="1">
    <citation type="submission" date="2014-04" db="EMBL/GenBank/DDBJ databases">
        <authorList>
            <consortium name="DOE Joint Genome Institute"/>
            <person name="Kuo A."/>
            <person name="Zuccaro A."/>
            <person name="Kohler A."/>
            <person name="Nagy L.G."/>
            <person name="Floudas D."/>
            <person name="Copeland A."/>
            <person name="Barry K.W."/>
            <person name="Cichocki N."/>
            <person name="Veneault-Fourrey C."/>
            <person name="LaButti K."/>
            <person name="Lindquist E.A."/>
            <person name="Lipzen A."/>
            <person name="Lundell T."/>
            <person name="Morin E."/>
            <person name="Murat C."/>
            <person name="Sun H."/>
            <person name="Tunlid A."/>
            <person name="Henrissat B."/>
            <person name="Grigoriev I.V."/>
            <person name="Hibbett D.S."/>
            <person name="Martin F."/>
            <person name="Nordberg H.P."/>
            <person name="Cantor M.N."/>
            <person name="Hua S.X."/>
        </authorList>
    </citation>
    <scope>NUCLEOTIDE SEQUENCE [LARGE SCALE GENOMIC DNA]</scope>
    <source>
        <strain evidence="1 2">MAFF 305830</strain>
    </source>
</reference>
<dbReference type="GO" id="GO:0071011">
    <property type="term" value="C:precatalytic spliceosome"/>
    <property type="evidence" value="ECO:0007669"/>
    <property type="project" value="TreeGrafter"/>
</dbReference>
<dbReference type="OrthoDB" id="274726at2759"/>
<evidence type="ECO:0000313" key="2">
    <source>
        <dbReference type="Proteomes" id="UP000054097"/>
    </source>
</evidence>